<name>U3GYQ7_9CORY</name>
<dbReference type="SUPFAM" id="SSF53474">
    <property type="entry name" value="alpha/beta-Hydrolases"/>
    <property type="match status" value="1"/>
</dbReference>
<keyword evidence="4" id="KW-1185">Reference proteome</keyword>
<dbReference type="PATRIC" id="fig|1348662.3.peg.1794"/>
<dbReference type="InterPro" id="IPR014940">
    <property type="entry name" value="BAAT_C"/>
</dbReference>
<protein>
    <recommendedName>
        <fullName evidence="2">BAAT/Acyl-CoA thioester hydrolase C-terminal domain-containing protein</fullName>
    </recommendedName>
</protein>
<dbReference type="EMBL" id="CP006365">
    <property type="protein sequence ID" value="AGU15913.1"/>
    <property type="molecule type" value="Genomic_DNA"/>
</dbReference>
<evidence type="ECO:0000259" key="2">
    <source>
        <dbReference type="Pfam" id="PF08840"/>
    </source>
</evidence>
<dbReference type="KEGG" id="caz:CARG_09080"/>
<dbReference type="InterPro" id="IPR016662">
    <property type="entry name" value="Acyl-CoA_thioEstase_long-chain"/>
</dbReference>
<organism evidence="3 4">
    <name type="scientific">Corynebacterium argentoratense DSM 44202</name>
    <dbReference type="NCBI Taxonomy" id="1348662"/>
    <lineage>
        <taxon>Bacteria</taxon>
        <taxon>Bacillati</taxon>
        <taxon>Actinomycetota</taxon>
        <taxon>Actinomycetes</taxon>
        <taxon>Mycobacteriales</taxon>
        <taxon>Corynebacteriaceae</taxon>
        <taxon>Corynebacterium</taxon>
    </lineage>
</organism>
<feature type="active site" description="Charge relay system" evidence="1">
    <location>
        <position position="154"/>
    </location>
</feature>
<dbReference type="GO" id="GO:0006631">
    <property type="term" value="P:fatty acid metabolic process"/>
    <property type="evidence" value="ECO:0007669"/>
    <property type="project" value="TreeGrafter"/>
</dbReference>
<dbReference type="PIRSF" id="PIRSF016521">
    <property type="entry name" value="Acyl-CoA_hydro"/>
    <property type="match status" value="1"/>
</dbReference>
<feature type="domain" description="BAAT/Acyl-CoA thioester hydrolase C-terminal" evidence="2">
    <location>
        <begin position="127"/>
        <end position="341"/>
    </location>
</feature>
<gene>
    <name evidence="3" type="ORF">CARG_09080</name>
</gene>
<dbReference type="eggNOG" id="COG1073">
    <property type="taxonomic scope" value="Bacteria"/>
</dbReference>
<accession>U3GYQ7</accession>
<dbReference type="InterPro" id="IPR029058">
    <property type="entry name" value="AB_hydrolase_fold"/>
</dbReference>
<dbReference type="HOGENOM" id="CLU_029849_0_1_11"/>
<dbReference type="GeneID" id="78250546"/>
<evidence type="ECO:0000313" key="4">
    <source>
        <dbReference type="Proteomes" id="UP000016943"/>
    </source>
</evidence>
<dbReference type="PANTHER" id="PTHR10824:SF4">
    <property type="entry name" value="ACYL-COENZYME A THIOESTERASE 1-LIKE"/>
    <property type="match status" value="1"/>
</dbReference>
<evidence type="ECO:0000256" key="1">
    <source>
        <dbReference type="PIRSR" id="PIRSR016521-1"/>
    </source>
</evidence>
<dbReference type="Proteomes" id="UP000016943">
    <property type="component" value="Chromosome"/>
</dbReference>
<dbReference type="GO" id="GO:0047617">
    <property type="term" value="F:fatty acyl-CoA hydrolase activity"/>
    <property type="evidence" value="ECO:0007669"/>
    <property type="project" value="TreeGrafter"/>
</dbReference>
<dbReference type="AlphaFoldDB" id="U3GYQ7"/>
<feature type="active site" description="Charge relay system" evidence="1">
    <location>
        <position position="298"/>
    </location>
</feature>
<proteinExistence type="predicted"/>
<dbReference type="PANTHER" id="PTHR10824">
    <property type="entry name" value="ACYL-COENZYME A THIOESTERASE-RELATED"/>
    <property type="match status" value="1"/>
</dbReference>
<evidence type="ECO:0000313" key="3">
    <source>
        <dbReference type="EMBL" id="AGU15913.1"/>
    </source>
</evidence>
<dbReference type="Pfam" id="PF08840">
    <property type="entry name" value="BAAT_C"/>
    <property type="match status" value="1"/>
</dbReference>
<dbReference type="RefSeq" id="WP_021012309.1">
    <property type="nucleotide sequence ID" value="NC_022198.1"/>
</dbReference>
<dbReference type="OrthoDB" id="8922993at2"/>
<reference evidence="3 4" key="1">
    <citation type="journal article" date="2013" name="Genome Announc.">
        <title>Whole-Genome Sequence of the Clinical Strain Corynebacterium argentoratense DSM 44202, Isolated from a Human Throat Specimen.</title>
        <authorList>
            <person name="Bomholt C."/>
            <person name="Glaub A."/>
            <person name="Gravermann K."/>
            <person name="Albersmeier A."/>
            <person name="Brinkrolf K."/>
            <person name="Ruckert C."/>
            <person name="Tauch A."/>
        </authorList>
    </citation>
    <scope>NUCLEOTIDE SEQUENCE [LARGE SCALE GENOMIC DNA]</scope>
    <source>
        <strain evidence="3">DSM 44202</strain>
    </source>
</reference>
<dbReference type="STRING" id="1348662.CARG_09080"/>
<dbReference type="Gene3D" id="3.40.50.1820">
    <property type="entry name" value="alpha/beta hydrolase"/>
    <property type="match status" value="1"/>
</dbReference>
<dbReference type="GO" id="GO:0006637">
    <property type="term" value="P:acyl-CoA metabolic process"/>
    <property type="evidence" value="ECO:0007669"/>
    <property type="project" value="InterPro"/>
</dbReference>
<sequence length="342" mass="36708">MRILKRTVIVLLAVVVILALGIVAARLYNNHKYPATHSAEYFKDPTNLDAYPQELDGVEITQVNDGTLHGFHLKPKDKKHPGVIVSYGGSEGAAGFDDAAMLAAEGYETLAVFMFGMEGQPAALAEVPLEQFDDVLGYIDSHTDGGPISVIGASKGAEYALNLATKYDEISALVLRAPSAYNFAGLDFSQDSKSSWTWKGQPLPFIDVRTSNGAEFVSNVLLPMITGAPIEYLPTYVSAVEEDKDRTSKLIPVQDTSPAILLIAGGDDKIWDSAGAAELIHSERPENTLVKVYPDAGHIFSGNGVLSTPKLRMRVGGTEESNAAAAKDSQEAILDFLSQHLS</sequence>
<feature type="active site" description="Charge relay system" evidence="1">
    <location>
        <position position="268"/>
    </location>
</feature>